<feature type="signal peptide" evidence="1">
    <location>
        <begin position="1"/>
        <end position="22"/>
    </location>
</feature>
<gene>
    <name evidence="2" type="ORF">J2S45_000450</name>
</gene>
<name>A0ABT9PGC8_9ACTO</name>
<dbReference type="RefSeq" id="WP_307634409.1">
    <property type="nucleotide sequence ID" value="NZ_JAUSQL010000001.1"/>
</dbReference>
<evidence type="ECO:0008006" key="4">
    <source>
        <dbReference type="Google" id="ProtNLM"/>
    </source>
</evidence>
<accession>A0ABT9PGC8</accession>
<reference evidence="2 3" key="1">
    <citation type="submission" date="2023-07" db="EMBL/GenBank/DDBJ databases">
        <title>Sequencing the genomes of 1000 actinobacteria strains.</title>
        <authorList>
            <person name="Klenk H.-P."/>
        </authorList>
    </citation>
    <scope>NUCLEOTIDE SEQUENCE [LARGE SCALE GENOMIC DNA]</scope>
    <source>
        <strain evidence="2 3">DSM 19515</strain>
    </source>
</reference>
<keyword evidence="3" id="KW-1185">Reference proteome</keyword>
<evidence type="ECO:0000313" key="2">
    <source>
        <dbReference type="EMBL" id="MDP9831771.1"/>
    </source>
</evidence>
<evidence type="ECO:0000313" key="3">
    <source>
        <dbReference type="Proteomes" id="UP001230145"/>
    </source>
</evidence>
<evidence type="ECO:0000256" key="1">
    <source>
        <dbReference type="SAM" id="SignalP"/>
    </source>
</evidence>
<comment type="caution">
    <text evidence="2">The sequence shown here is derived from an EMBL/GenBank/DDBJ whole genome shotgun (WGS) entry which is preliminary data.</text>
</comment>
<organism evidence="2 3">
    <name type="scientific">Trueperella abortisuis</name>
    <dbReference type="NCBI Taxonomy" id="445930"/>
    <lineage>
        <taxon>Bacteria</taxon>
        <taxon>Bacillati</taxon>
        <taxon>Actinomycetota</taxon>
        <taxon>Actinomycetes</taxon>
        <taxon>Actinomycetales</taxon>
        <taxon>Actinomycetaceae</taxon>
        <taxon>Trueperella</taxon>
    </lineage>
</organism>
<dbReference type="Proteomes" id="UP001230145">
    <property type="component" value="Unassembled WGS sequence"/>
</dbReference>
<protein>
    <recommendedName>
        <fullName evidence="4">Cell wall-binding repeat-containing protein</fullName>
    </recommendedName>
</protein>
<feature type="chain" id="PRO_5047453698" description="Cell wall-binding repeat-containing protein" evidence="1">
    <location>
        <begin position="23"/>
        <end position="538"/>
    </location>
</feature>
<dbReference type="EMBL" id="JAUSQL010000001">
    <property type="protein sequence ID" value="MDP9831771.1"/>
    <property type="molecule type" value="Genomic_DNA"/>
</dbReference>
<keyword evidence="1" id="KW-0732">Signal</keyword>
<sequence length="538" mass="55971">MKKLLVVLVVAVLAGIAAIALGRDDAAVQLSPGPSTTPNAAATPDPQPLAVAQPVKRVILPADPVAASIEASTAGFTSAQVAIVAAEDSWTATSYAAALGIPVLLAGAEPTQQVRDELDRLGVRVVLADGVAPDAQWGSGRDVFPLAAGARAVADGLGIRLTYVGDLAGDEGVEEALTTLGTVIYDEEPASASAFKIDVGAARRSPGSVVLTDGTNLAAVGTSVGAGGRALLSGPDPRADAKMVAALGKATGVVASFAAEDPDLDWKVATAASGVQLPGGGQLVFGGKRYVALYGSPHNGALGVLGEQGVEETVARAGETAASYGALTDEKVIGALEIIVTVASGGPGGDGNYSTEWDPEGFKPLIEAAQAAGQYVVLDFQPGRSDFLSQVKAYEELLAYPNVGVALDPEWRLHAGELPLAQSGHVDIAEVNAVVSYLADFVRENALPQKLLVLHQFQVQMLRDIDQLDQSRAELAYLIHVDGQGTQEAKASTWQTLLENAPSVEHWGWKNFYDEDRPMLTPEQTYQLQPRPDFVSYQ</sequence>
<proteinExistence type="predicted"/>